<dbReference type="EMBL" id="JBBNAG010000008">
    <property type="protein sequence ID" value="KAK9112920.1"/>
    <property type="molecule type" value="Genomic_DNA"/>
</dbReference>
<dbReference type="GO" id="GO:0035196">
    <property type="term" value="P:miRNA processing"/>
    <property type="evidence" value="ECO:0007669"/>
    <property type="project" value="InterPro"/>
</dbReference>
<name>A0AAP0ID54_9MAGN</name>
<evidence type="ECO:0000313" key="3">
    <source>
        <dbReference type="Proteomes" id="UP001419268"/>
    </source>
</evidence>
<dbReference type="AlphaFoldDB" id="A0AAP0ID54"/>
<reference evidence="2 3" key="1">
    <citation type="submission" date="2024-01" db="EMBL/GenBank/DDBJ databases">
        <title>Genome assemblies of Stephania.</title>
        <authorList>
            <person name="Yang L."/>
        </authorList>
    </citation>
    <scope>NUCLEOTIDE SEQUENCE [LARGE SCALE GENOMIC DNA]</scope>
    <source>
        <strain evidence="2">JXDWG</strain>
        <tissue evidence="2">Leaf</tissue>
    </source>
</reference>
<protein>
    <submittedName>
        <fullName evidence="2">Uncharacterized protein</fullName>
    </submittedName>
</protein>
<dbReference type="PANTHER" id="PTHR36054:SF2">
    <property type="entry name" value="PROTEIN SICKLE"/>
    <property type="match status" value="1"/>
</dbReference>
<dbReference type="Proteomes" id="UP001419268">
    <property type="component" value="Unassembled WGS sequence"/>
</dbReference>
<dbReference type="GO" id="GO:0000398">
    <property type="term" value="P:mRNA splicing, via spliceosome"/>
    <property type="evidence" value="ECO:0007669"/>
    <property type="project" value="InterPro"/>
</dbReference>
<comment type="caution">
    <text evidence="2">The sequence shown here is derived from an EMBL/GenBank/DDBJ whole genome shotgun (WGS) entry which is preliminary data.</text>
</comment>
<keyword evidence="3" id="KW-1185">Reference proteome</keyword>
<sequence>MEESEKRRERLKAMRMEAAQANALHNEGTSTVPAQLSNPLIDSSTTMEHSSAHTRFDFYTDPMAAFSSNKRIKETFHDSPPPMPQPPFSHFAGARNFDMSTPPPPPPLQFQIGHSPLPYQGPGPWQSPVRMTPPPLGHRGASPGVWNQSGGTASYGFSPNSPRLGGYPSPGFRRGGSYSGSPNSGRSSGGRFTNSSSSPHWGRGGGRGRGFHASVSARERPGMFYSKSMIEDPWRSLIPIVKNLSISAGSQSTPGSLNSWLPKSLSMKKARVAESASTPNSQISLAESLSAAFEEATKQGA</sequence>
<proteinExistence type="predicted"/>
<dbReference type="PANTHER" id="PTHR36054">
    <property type="entry name" value="PROTEIN SICKLE"/>
    <property type="match status" value="1"/>
</dbReference>
<evidence type="ECO:0000313" key="2">
    <source>
        <dbReference type="EMBL" id="KAK9112920.1"/>
    </source>
</evidence>
<feature type="region of interest" description="Disordered" evidence="1">
    <location>
        <begin position="94"/>
        <end position="213"/>
    </location>
</feature>
<feature type="compositionally biased region" description="Polar residues" evidence="1">
    <location>
        <begin position="145"/>
        <end position="161"/>
    </location>
</feature>
<evidence type="ECO:0000256" key="1">
    <source>
        <dbReference type="SAM" id="MobiDB-lite"/>
    </source>
</evidence>
<accession>A0AAP0ID54</accession>
<dbReference type="InterPro" id="IPR039292">
    <property type="entry name" value="SICKLE"/>
</dbReference>
<feature type="compositionally biased region" description="Low complexity" evidence="1">
    <location>
        <begin position="179"/>
        <end position="198"/>
    </location>
</feature>
<organism evidence="2 3">
    <name type="scientific">Stephania cephalantha</name>
    <dbReference type="NCBI Taxonomy" id="152367"/>
    <lineage>
        <taxon>Eukaryota</taxon>
        <taxon>Viridiplantae</taxon>
        <taxon>Streptophyta</taxon>
        <taxon>Embryophyta</taxon>
        <taxon>Tracheophyta</taxon>
        <taxon>Spermatophyta</taxon>
        <taxon>Magnoliopsida</taxon>
        <taxon>Ranunculales</taxon>
        <taxon>Menispermaceae</taxon>
        <taxon>Menispermoideae</taxon>
        <taxon>Cissampelideae</taxon>
        <taxon>Stephania</taxon>
    </lineage>
</organism>
<gene>
    <name evidence="2" type="ORF">Scep_020439</name>
</gene>